<name>A0A0G8AX84_9SYNE</name>
<evidence type="ECO:0000259" key="4">
    <source>
        <dbReference type="Pfam" id="PF01555"/>
    </source>
</evidence>
<dbReference type="Pfam" id="PF01555">
    <property type="entry name" value="N6_N4_Mtase"/>
    <property type="match status" value="1"/>
</dbReference>
<dbReference type="InterPro" id="IPR029063">
    <property type="entry name" value="SAM-dependent_MTases_sf"/>
</dbReference>
<keyword evidence="1 5" id="KW-0489">Methyltransferase</keyword>
<comment type="similarity">
    <text evidence="3">Belongs to the N(4)/N(6)-methyltransferase family.</text>
</comment>
<dbReference type="PATRIC" id="fig|1608419.3.peg.2328"/>
<proteinExistence type="inferred from homology"/>
<dbReference type="GO" id="GO:0008170">
    <property type="term" value="F:N-methyltransferase activity"/>
    <property type="evidence" value="ECO:0007669"/>
    <property type="project" value="InterPro"/>
</dbReference>
<dbReference type="InterPro" id="IPR001091">
    <property type="entry name" value="RM_Methyltransferase"/>
</dbReference>
<gene>
    <name evidence="5" type="ORF">TQ37_04025</name>
</gene>
<evidence type="ECO:0000256" key="1">
    <source>
        <dbReference type="ARBA" id="ARBA00022603"/>
    </source>
</evidence>
<reference evidence="5 6" key="2">
    <citation type="submission" date="2015-05" db="EMBL/GenBank/DDBJ databases">
        <title>Lifestyle Evolution in Cyanobacterial Symbionts of Sponges.</title>
        <authorList>
            <person name="Burgsdorf I."/>
            <person name="Slaby B.M."/>
            <person name="Handley K.M."/>
            <person name="Haber M."/>
            <person name="Blom J."/>
            <person name="Marshall C.W."/>
            <person name="Gilbert J.A."/>
            <person name="Hentschel U."/>
            <person name="Steindler L."/>
        </authorList>
    </citation>
    <scope>NUCLEOTIDE SEQUENCE [LARGE SCALE GENOMIC DNA]</scope>
    <source>
        <strain evidence="5">15L</strain>
    </source>
</reference>
<organism evidence="5 6">
    <name type="scientific">Candidatus Synechococcus spongiarum 15L</name>
    <dbReference type="NCBI Taxonomy" id="1608419"/>
    <lineage>
        <taxon>Bacteria</taxon>
        <taxon>Bacillati</taxon>
        <taxon>Cyanobacteriota</taxon>
        <taxon>Cyanophyceae</taxon>
        <taxon>Synechococcales</taxon>
        <taxon>Synechococcaceae</taxon>
        <taxon>Synechococcus</taxon>
    </lineage>
</organism>
<dbReference type="Gene3D" id="3.40.50.150">
    <property type="entry name" value="Vaccinia Virus protein VP39"/>
    <property type="match status" value="1"/>
</dbReference>
<keyword evidence="2" id="KW-0808">Transferase</keyword>
<evidence type="ECO:0000256" key="3">
    <source>
        <dbReference type="RuleBase" id="RU362026"/>
    </source>
</evidence>
<evidence type="ECO:0000256" key="2">
    <source>
        <dbReference type="ARBA" id="ARBA00022679"/>
    </source>
</evidence>
<dbReference type="PRINTS" id="PR00508">
    <property type="entry name" value="S21N4MTFRASE"/>
</dbReference>
<dbReference type="AlphaFoldDB" id="A0A0G8AX84"/>
<evidence type="ECO:0000313" key="6">
    <source>
        <dbReference type="Proteomes" id="UP000035037"/>
    </source>
</evidence>
<accession>A0A0G8AX84</accession>
<reference evidence="5 6" key="1">
    <citation type="submission" date="2015-02" db="EMBL/GenBank/DDBJ databases">
        <authorList>
            <person name="Slaby B."/>
            <person name="Hentschel U."/>
        </authorList>
    </citation>
    <scope>NUCLEOTIDE SEQUENCE [LARGE SCALE GENOMIC DNA]</scope>
    <source>
        <strain evidence="5">15L</strain>
    </source>
</reference>
<dbReference type="EMBL" id="JYFQ01000081">
    <property type="protein sequence ID" value="KKZ13608.1"/>
    <property type="molecule type" value="Genomic_DNA"/>
</dbReference>
<dbReference type="SUPFAM" id="SSF53335">
    <property type="entry name" value="S-adenosyl-L-methionine-dependent methyltransferases"/>
    <property type="match status" value="1"/>
</dbReference>
<protein>
    <recommendedName>
        <fullName evidence="3">Methyltransferase</fullName>
        <ecNumber evidence="3">2.1.1.-</ecNumber>
    </recommendedName>
</protein>
<dbReference type="Proteomes" id="UP000035037">
    <property type="component" value="Unassembled WGS sequence"/>
</dbReference>
<comment type="caution">
    <text evidence="5">The sequence shown here is derived from an EMBL/GenBank/DDBJ whole genome shotgun (WGS) entry which is preliminary data.</text>
</comment>
<dbReference type="GO" id="GO:0003677">
    <property type="term" value="F:DNA binding"/>
    <property type="evidence" value="ECO:0007669"/>
    <property type="project" value="InterPro"/>
</dbReference>
<dbReference type="EC" id="2.1.1.-" evidence="3"/>
<evidence type="ECO:0000313" key="5">
    <source>
        <dbReference type="EMBL" id="KKZ13608.1"/>
    </source>
</evidence>
<sequence length="351" mass="39257">MGIGRWVAVSGGLSTLHPGPAQEAYGTWDPPDLIVSDGAYGVGGFPGDPRTPEGLESWYAEHVAAWSKCAHPATTLWFWNTEIGWATTHPLLVREGWEYVQTILWDKGVGHIAGNVNGDTIRRLPTVTEICAFYRRRLVLKTPDGRMPLCRWLRTEWRRTGLPLSLANEACGVKNAATRKYLTQDWLWYFPPVEMMGRLVAFANAHGNPQGRPYYAIDGKQPVTEAEWARLRHPWHHKHGLTNVWSHPPLNGAERYRSNGRRVAPRVHNPGRNAAAHLSQKPLEFMRRIIKVASNEGDTIWEPFGGLCTASVAAVETGRNAFAAEPDPYFSALAKQRLTGQFAGDQLPLRM</sequence>
<dbReference type="GO" id="GO:0032259">
    <property type="term" value="P:methylation"/>
    <property type="evidence" value="ECO:0007669"/>
    <property type="project" value="UniProtKB-KW"/>
</dbReference>
<dbReference type="InterPro" id="IPR002941">
    <property type="entry name" value="DNA_methylase_N4/N6"/>
</dbReference>
<feature type="domain" description="DNA methylase N-4/N-6" evidence="4">
    <location>
        <begin position="32"/>
        <end position="335"/>
    </location>
</feature>